<gene>
    <name evidence="1" type="ORF">MNB_SV-5-941</name>
</gene>
<dbReference type="AlphaFoldDB" id="A0A1W1EG25"/>
<organism evidence="1">
    <name type="scientific">hydrothermal vent metagenome</name>
    <dbReference type="NCBI Taxonomy" id="652676"/>
    <lineage>
        <taxon>unclassified sequences</taxon>
        <taxon>metagenomes</taxon>
        <taxon>ecological metagenomes</taxon>
    </lineage>
</organism>
<proteinExistence type="predicted"/>
<dbReference type="EMBL" id="FPKX01000074">
    <property type="protein sequence ID" value="SFZ99027.1"/>
    <property type="molecule type" value="Genomic_DNA"/>
</dbReference>
<protein>
    <submittedName>
        <fullName evidence="1">Uncharacterized protein</fullName>
    </submittedName>
</protein>
<accession>A0A1W1EG25</accession>
<name>A0A1W1EG25_9ZZZZ</name>
<sequence>MSSFKKYLPIALLLGFILFGLSAFIQSKPSPKNERVYKTVQKYSPYYMDKRFGGLSILNKEDSEFKEKPNNMTLFKEFERLEKEWGKKHLKIENNTLIILDNNGSQQASLVFKTKDESDFARQFYGL</sequence>
<reference evidence="1" key="1">
    <citation type="submission" date="2016-10" db="EMBL/GenBank/DDBJ databases">
        <authorList>
            <person name="de Groot N.N."/>
        </authorList>
    </citation>
    <scope>NUCLEOTIDE SEQUENCE</scope>
</reference>
<evidence type="ECO:0000313" key="1">
    <source>
        <dbReference type="EMBL" id="SFZ99027.1"/>
    </source>
</evidence>